<dbReference type="EMBL" id="KX388535">
    <property type="protein sequence ID" value="ARU12243.1"/>
    <property type="molecule type" value="Genomic_DNA"/>
</dbReference>
<accession>A0A3Q8ARG6</accession>
<dbReference type="AlphaFoldDB" id="A0A3Q8ARG6"/>
<evidence type="ECO:0000313" key="1">
    <source>
        <dbReference type="EMBL" id="ARU12243.1"/>
    </source>
</evidence>
<name>A0A3Q8ARG6_AGRTU</name>
<gene>
    <name evidence="1" type="ORF">AgrTiEU6_11</name>
</gene>
<proteinExistence type="predicted"/>
<geneLocation type="plasmid" evidence="1">
    <name>pTiEU6</name>
</geneLocation>
<reference evidence="1" key="1">
    <citation type="submission" date="2016-06" db="EMBL/GenBank/DDBJ databases">
        <title>Complete sequence of Ti-plasmid pTiEU6.</title>
        <authorList>
            <person name="Shao S."/>
            <person name="Henkel C."/>
            <person name="van Heusden G.H."/>
            <person name="Hooykaas P."/>
        </authorList>
    </citation>
    <scope>NUCLEOTIDE SEQUENCE</scope>
    <source>
        <strain evidence="1">EU6</strain>
        <plasmid evidence="1">pTiEU6</plasmid>
    </source>
</reference>
<organism evidence="1">
    <name type="scientific">Agrobacterium tumefaciens</name>
    <dbReference type="NCBI Taxonomy" id="358"/>
    <lineage>
        <taxon>Bacteria</taxon>
        <taxon>Pseudomonadati</taxon>
        <taxon>Pseudomonadota</taxon>
        <taxon>Alphaproteobacteria</taxon>
        <taxon>Hyphomicrobiales</taxon>
        <taxon>Rhizobiaceae</taxon>
        <taxon>Rhizobium/Agrobacterium group</taxon>
        <taxon>Agrobacterium</taxon>
        <taxon>Agrobacterium tumefaciens complex</taxon>
    </lineage>
</organism>
<protein>
    <submittedName>
        <fullName evidence="1">Uncharacterized protein</fullName>
    </submittedName>
</protein>
<keyword evidence="1" id="KW-0614">Plasmid</keyword>
<sequence length="37" mass="4194">MRILFRGDAITVEYIYQVAVLISGTTSLSEEISITFR</sequence>